<dbReference type="Proteomes" id="UP000081671">
    <property type="component" value="Unplaced"/>
</dbReference>
<keyword evidence="7" id="KW-0067">ATP-binding</keyword>
<dbReference type="GO" id="GO:0005524">
    <property type="term" value="F:ATP binding"/>
    <property type="evidence" value="ECO:0007669"/>
    <property type="project" value="UniProtKB-KW"/>
</dbReference>
<dbReference type="InterPro" id="IPR000719">
    <property type="entry name" value="Prot_kinase_dom"/>
</dbReference>
<evidence type="ECO:0000259" key="10">
    <source>
        <dbReference type="PROSITE" id="PS50011"/>
    </source>
</evidence>
<evidence type="ECO:0000313" key="12">
    <source>
        <dbReference type="RefSeq" id="XP_012892641.1"/>
    </source>
</evidence>
<gene>
    <name evidence="12" type="primary">LOC106002288</name>
</gene>
<evidence type="ECO:0000256" key="1">
    <source>
        <dbReference type="ARBA" id="ARBA00012513"/>
    </source>
</evidence>
<dbReference type="PANTHER" id="PTHR24348:SF65">
    <property type="entry name" value="SERINE_THREONINE-PROTEIN KINASE ULK3"/>
    <property type="match status" value="1"/>
</dbReference>
<comment type="catalytic activity">
    <reaction evidence="8">
        <text>L-threonyl-[protein] + ATP = O-phospho-L-threonyl-[protein] + ADP + H(+)</text>
        <dbReference type="Rhea" id="RHEA:46608"/>
        <dbReference type="Rhea" id="RHEA-COMP:11060"/>
        <dbReference type="Rhea" id="RHEA-COMP:11605"/>
        <dbReference type="ChEBI" id="CHEBI:15378"/>
        <dbReference type="ChEBI" id="CHEBI:30013"/>
        <dbReference type="ChEBI" id="CHEBI:30616"/>
        <dbReference type="ChEBI" id="CHEBI:61977"/>
        <dbReference type="ChEBI" id="CHEBI:456216"/>
        <dbReference type="EC" id="2.7.11.1"/>
    </reaction>
</comment>
<keyword evidence="2" id="KW-0963">Cytoplasm</keyword>
<dbReference type="GO" id="GO:0000045">
    <property type="term" value="P:autophagosome assembly"/>
    <property type="evidence" value="ECO:0007669"/>
    <property type="project" value="TreeGrafter"/>
</dbReference>
<sequence>MGPESRSRFQILPRPGLSTLGMPEADLEGGELRVKDTREVVAIKCVAKKSLNKASVENLLTEIQILKDIRHPHIVQLKDFQWDSDNIYLIMEFCAGGDLSRFIHTRRILPEKVARVFMQQL</sequence>
<keyword evidence="3" id="KW-0723">Serine/threonine-protein kinase</keyword>
<keyword evidence="11" id="KW-1185">Reference proteome</keyword>
<protein>
    <recommendedName>
        <fullName evidence="1">non-specific serine/threonine protein kinase</fullName>
        <ecNumber evidence="1">2.7.11.1</ecNumber>
    </recommendedName>
</protein>
<evidence type="ECO:0000256" key="7">
    <source>
        <dbReference type="ARBA" id="ARBA00022840"/>
    </source>
</evidence>
<dbReference type="RefSeq" id="XP_012892641.1">
    <property type="nucleotide sequence ID" value="XM_013037187.1"/>
</dbReference>
<evidence type="ECO:0000256" key="8">
    <source>
        <dbReference type="ARBA" id="ARBA00047899"/>
    </source>
</evidence>
<dbReference type="GeneID" id="106002288"/>
<evidence type="ECO:0000256" key="6">
    <source>
        <dbReference type="ARBA" id="ARBA00022777"/>
    </source>
</evidence>
<dbReference type="Gene3D" id="1.10.510.10">
    <property type="entry name" value="Transferase(Phosphotransferase) domain 1"/>
    <property type="match status" value="1"/>
</dbReference>
<evidence type="ECO:0000256" key="2">
    <source>
        <dbReference type="ARBA" id="ARBA00022490"/>
    </source>
</evidence>
<dbReference type="EC" id="2.7.11.1" evidence="1"/>
<feature type="domain" description="Protein kinase" evidence="10">
    <location>
        <begin position="9"/>
        <end position="121"/>
    </location>
</feature>
<dbReference type="PROSITE" id="PS50011">
    <property type="entry name" value="PROTEIN_KINASE_DOM"/>
    <property type="match status" value="1"/>
</dbReference>
<name>A0A1S3GV15_DIPOR</name>
<dbReference type="GO" id="GO:0004674">
    <property type="term" value="F:protein serine/threonine kinase activity"/>
    <property type="evidence" value="ECO:0007669"/>
    <property type="project" value="UniProtKB-KW"/>
</dbReference>
<dbReference type="GO" id="GO:0010506">
    <property type="term" value="P:regulation of autophagy"/>
    <property type="evidence" value="ECO:0007669"/>
    <property type="project" value="InterPro"/>
</dbReference>
<evidence type="ECO:0000256" key="4">
    <source>
        <dbReference type="ARBA" id="ARBA00022679"/>
    </source>
</evidence>
<evidence type="ECO:0000256" key="5">
    <source>
        <dbReference type="ARBA" id="ARBA00022741"/>
    </source>
</evidence>
<dbReference type="GO" id="GO:0005776">
    <property type="term" value="C:autophagosome"/>
    <property type="evidence" value="ECO:0007669"/>
    <property type="project" value="TreeGrafter"/>
</dbReference>
<dbReference type="InterPro" id="IPR011009">
    <property type="entry name" value="Kinase-like_dom_sf"/>
</dbReference>
<dbReference type="OrthoDB" id="346907at2759"/>
<organism evidence="11 12">
    <name type="scientific">Dipodomys ordii</name>
    <name type="common">Ord's kangaroo rat</name>
    <dbReference type="NCBI Taxonomy" id="10020"/>
    <lineage>
        <taxon>Eukaryota</taxon>
        <taxon>Metazoa</taxon>
        <taxon>Chordata</taxon>
        <taxon>Craniata</taxon>
        <taxon>Vertebrata</taxon>
        <taxon>Euteleostomi</taxon>
        <taxon>Mammalia</taxon>
        <taxon>Eutheria</taxon>
        <taxon>Euarchontoglires</taxon>
        <taxon>Glires</taxon>
        <taxon>Rodentia</taxon>
        <taxon>Castorimorpha</taxon>
        <taxon>Heteromyidae</taxon>
        <taxon>Dipodomyinae</taxon>
        <taxon>Dipodomys</taxon>
    </lineage>
</organism>
<evidence type="ECO:0000256" key="3">
    <source>
        <dbReference type="ARBA" id="ARBA00022527"/>
    </source>
</evidence>
<dbReference type="PANTHER" id="PTHR24348">
    <property type="entry name" value="SERINE/THREONINE-PROTEIN KINASE UNC-51-RELATED"/>
    <property type="match status" value="1"/>
</dbReference>
<accession>A0A1S3GV15</accession>
<dbReference type="AlphaFoldDB" id="A0A1S3GV15"/>
<proteinExistence type="predicted"/>
<dbReference type="GO" id="GO:0042594">
    <property type="term" value="P:response to starvation"/>
    <property type="evidence" value="ECO:0007669"/>
    <property type="project" value="TreeGrafter"/>
</dbReference>
<dbReference type="InParanoid" id="A0A1S3GV15"/>
<evidence type="ECO:0000256" key="9">
    <source>
        <dbReference type="ARBA" id="ARBA00048679"/>
    </source>
</evidence>
<dbReference type="GO" id="GO:0000422">
    <property type="term" value="P:autophagy of mitochondrion"/>
    <property type="evidence" value="ECO:0007669"/>
    <property type="project" value="TreeGrafter"/>
</dbReference>
<evidence type="ECO:0000313" key="11">
    <source>
        <dbReference type="Proteomes" id="UP000081671"/>
    </source>
</evidence>
<dbReference type="SUPFAM" id="SSF56112">
    <property type="entry name" value="Protein kinase-like (PK-like)"/>
    <property type="match status" value="1"/>
</dbReference>
<dbReference type="Pfam" id="PF00069">
    <property type="entry name" value="Pkinase"/>
    <property type="match status" value="1"/>
</dbReference>
<dbReference type="KEGG" id="dord:106002288"/>
<keyword evidence="6" id="KW-0418">Kinase</keyword>
<dbReference type="GO" id="GO:0034045">
    <property type="term" value="C:phagophore assembly site membrane"/>
    <property type="evidence" value="ECO:0007669"/>
    <property type="project" value="TreeGrafter"/>
</dbReference>
<keyword evidence="5" id="KW-0547">Nucleotide-binding</keyword>
<dbReference type="GO" id="GO:0034727">
    <property type="term" value="P:piecemeal microautophagy of the nucleus"/>
    <property type="evidence" value="ECO:0007669"/>
    <property type="project" value="TreeGrafter"/>
</dbReference>
<dbReference type="GO" id="GO:0005829">
    <property type="term" value="C:cytosol"/>
    <property type="evidence" value="ECO:0007669"/>
    <property type="project" value="TreeGrafter"/>
</dbReference>
<dbReference type="FunFam" id="3.30.200.20:FF:000042">
    <property type="entry name" value="Aurora kinase A"/>
    <property type="match status" value="1"/>
</dbReference>
<dbReference type="InterPro" id="IPR045269">
    <property type="entry name" value="Atg1-like"/>
</dbReference>
<reference evidence="12" key="1">
    <citation type="submission" date="2025-08" db="UniProtKB">
        <authorList>
            <consortium name="RefSeq"/>
        </authorList>
    </citation>
    <scope>IDENTIFICATION</scope>
    <source>
        <tissue evidence="12">Kidney</tissue>
    </source>
</reference>
<feature type="non-terminal residue" evidence="12">
    <location>
        <position position="121"/>
    </location>
</feature>
<dbReference type="GO" id="GO:0061709">
    <property type="term" value="P:reticulophagy"/>
    <property type="evidence" value="ECO:0007669"/>
    <property type="project" value="TreeGrafter"/>
</dbReference>
<comment type="catalytic activity">
    <reaction evidence="9">
        <text>L-seryl-[protein] + ATP = O-phospho-L-seryl-[protein] + ADP + H(+)</text>
        <dbReference type="Rhea" id="RHEA:17989"/>
        <dbReference type="Rhea" id="RHEA-COMP:9863"/>
        <dbReference type="Rhea" id="RHEA-COMP:11604"/>
        <dbReference type="ChEBI" id="CHEBI:15378"/>
        <dbReference type="ChEBI" id="CHEBI:29999"/>
        <dbReference type="ChEBI" id="CHEBI:30616"/>
        <dbReference type="ChEBI" id="CHEBI:83421"/>
        <dbReference type="ChEBI" id="CHEBI:456216"/>
        <dbReference type="EC" id="2.7.11.1"/>
    </reaction>
</comment>
<keyword evidence="4" id="KW-0808">Transferase</keyword>